<dbReference type="CDD" id="cd00051">
    <property type="entry name" value="EFh"/>
    <property type="match status" value="1"/>
</dbReference>
<evidence type="ECO:0000256" key="13">
    <source>
        <dbReference type="ARBA" id="ARBA00023128"/>
    </source>
</evidence>
<reference evidence="16 17" key="1">
    <citation type="journal article" date="2019" name="BMC Genomics">
        <title>New insights from Opisthorchis felineus genome: update on genomics of the epidemiologically important liver flukes.</title>
        <authorList>
            <person name="Ershov N.I."/>
            <person name="Mordvinov V.A."/>
            <person name="Prokhortchouk E.B."/>
            <person name="Pakharukova M.Y."/>
            <person name="Gunbin K.V."/>
            <person name="Ustyantsev K."/>
            <person name="Genaev M.A."/>
            <person name="Blinov A.G."/>
            <person name="Mazur A."/>
            <person name="Boulygina E."/>
            <person name="Tsygankova S."/>
            <person name="Khrameeva E."/>
            <person name="Chekanov N."/>
            <person name="Fan G."/>
            <person name="Xiao A."/>
            <person name="Zhang H."/>
            <person name="Xu X."/>
            <person name="Yang H."/>
            <person name="Solovyev V."/>
            <person name="Lee S.M."/>
            <person name="Liu X."/>
            <person name="Afonnikov D.A."/>
            <person name="Skryabin K.G."/>
        </authorList>
    </citation>
    <scope>NUCLEOTIDE SEQUENCE [LARGE SCALE GENOMIC DNA]</scope>
    <source>
        <strain evidence="16">AK-0245</strain>
        <tissue evidence="16">Whole organism</tissue>
    </source>
</reference>
<keyword evidence="10" id="KW-0106">Calcium</keyword>
<evidence type="ECO:0000256" key="1">
    <source>
        <dbReference type="ARBA" id="ARBA00001974"/>
    </source>
</evidence>
<evidence type="ECO:0000256" key="12">
    <source>
        <dbReference type="ARBA" id="ARBA00023002"/>
    </source>
</evidence>
<dbReference type="FunFam" id="1.10.8.870:FF:000001">
    <property type="entry name" value="Glycerol-3-phosphate dehydrogenase"/>
    <property type="match status" value="1"/>
</dbReference>
<dbReference type="PROSITE" id="PS00977">
    <property type="entry name" value="FAD_G3PDH_1"/>
    <property type="match status" value="1"/>
</dbReference>
<dbReference type="PANTHER" id="PTHR11985:SF15">
    <property type="entry name" value="GLYCEROL-3-PHOSPHATE DEHYDROGENASE, MITOCHONDRIAL"/>
    <property type="match status" value="1"/>
</dbReference>
<evidence type="ECO:0000256" key="9">
    <source>
        <dbReference type="ARBA" id="ARBA00022827"/>
    </source>
</evidence>
<comment type="cofactor">
    <cofactor evidence="1 14">
        <name>FAD</name>
        <dbReference type="ChEBI" id="CHEBI:57692"/>
    </cofactor>
</comment>
<dbReference type="AlphaFoldDB" id="A0A4S2MG74"/>
<evidence type="ECO:0000256" key="7">
    <source>
        <dbReference type="ARBA" id="ARBA00022723"/>
    </source>
</evidence>
<name>A0A4S2MG74_OPIFE</name>
<dbReference type="Proteomes" id="UP000308267">
    <property type="component" value="Unassembled WGS sequence"/>
</dbReference>
<keyword evidence="9" id="KW-0274">FAD</keyword>
<comment type="catalytic activity">
    <reaction evidence="14">
        <text>a quinone + sn-glycerol 3-phosphate = dihydroxyacetone phosphate + a quinol</text>
        <dbReference type="Rhea" id="RHEA:18977"/>
        <dbReference type="ChEBI" id="CHEBI:24646"/>
        <dbReference type="ChEBI" id="CHEBI:57597"/>
        <dbReference type="ChEBI" id="CHEBI:57642"/>
        <dbReference type="ChEBI" id="CHEBI:132124"/>
        <dbReference type="EC" id="1.1.5.3"/>
    </reaction>
</comment>
<dbReference type="PROSITE" id="PS50222">
    <property type="entry name" value="EF_HAND_2"/>
    <property type="match status" value="2"/>
</dbReference>
<dbReference type="Pfam" id="PF13499">
    <property type="entry name" value="EF-hand_7"/>
    <property type="match status" value="1"/>
</dbReference>
<dbReference type="Gene3D" id="3.30.9.10">
    <property type="entry name" value="D-Amino Acid Oxidase, subunit A, domain 2"/>
    <property type="match status" value="1"/>
</dbReference>
<evidence type="ECO:0000256" key="4">
    <source>
        <dbReference type="ARBA" id="ARBA00007330"/>
    </source>
</evidence>
<keyword evidence="7" id="KW-0479">Metal-binding</keyword>
<dbReference type="Gene3D" id="1.10.8.870">
    <property type="entry name" value="Alpha-glycerophosphate oxidase, cap domain"/>
    <property type="match status" value="1"/>
</dbReference>
<keyword evidence="13" id="KW-0496">Mitochondrion</keyword>
<keyword evidence="12 14" id="KW-0560">Oxidoreductase</keyword>
<dbReference type="PANTHER" id="PTHR11985">
    <property type="entry name" value="GLYCEROL-3-PHOSPHATE DEHYDROGENASE"/>
    <property type="match status" value="1"/>
</dbReference>
<keyword evidence="11" id="KW-0809">Transit peptide</keyword>
<dbReference type="PRINTS" id="PR01001">
    <property type="entry name" value="FADG3PDH"/>
</dbReference>
<dbReference type="InterPro" id="IPR000447">
    <property type="entry name" value="G3P_DH_FAD-dep"/>
</dbReference>
<feature type="domain" description="EF-hand" evidence="15">
    <location>
        <begin position="660"/>
        <end position="695"/>
    </location>
</feature>
<dbReference type="STRING" id="147828.A0A4S2MG74"/>
<dbReference type="SUPFAM" id="SSF51905">
    <property type="entry name" value="FAD/NAD(P)-binding domain"/>
    <property type="match status" value="1"/>
</dbReference>
<dbReference type="PROSITE" id="PS00978">
    <property type="entry name" value="FAD_G3PDH_2"/>
    <property type="match status" value="1"/>
</dbReference>
<dbReference type="GO" id="GO:0006072">
    <property type="term" value="P:glycerol-3-phosphate metabolic process"/>
    <property type="evidence" value="ECO:0007669"/>
    <property type="project" value="UniProtKB-UniRule"/>
</dbReference>
<dbReference type="Gene3D" id="3.50.50.60">
    <property type="entry name" value="FAD/NAD(P)-binding domain"/>
    <property type="match status" value="1"/>
</dbReference>
<proteinExistence type="inferred from homology"/>
<dbReference type="GO" id="GO:0005509">
    <property type="term" value="F:calcium ion binding"/>
    <property type="evidence" value="ECO:0007669"/>
    <property type="project" value="InterPro"/>
</dbReference>
<evidence type="ECO:0000256" key="3">
    <source>
        <dbReference type="ARBA" id="ARBA00004745"/>
    </source>
</evidence>
<comment type="similarity">
    <text evidence="4 14">Belongs to the FAD-dependent glycerol-3-phosphate dehydrogenase family.</text>
</comment>
<dbReference type="InterPro" id="IPR011992">
    <property type="entry name" value="EF-hand-dom_pair"/>
</dbReference>
<dbReference type="InterPro" id="IPR031656">
    <property type="entry name" value="DAO_C"/>
</dbReference>
<dbReference type="Pfam" id="PF01266">
    <property type="entry name" value="DAO"/>
    <property type="match status" value="1"/>
</dbReference>
<dbReference type="OrthoDB" id="264015at2759"/>
<sequence>MIRRGWGHGGWLLAQLKEMSAFKRLVKRLGLVAAVSGMGAVFLLEALPKVNEARRTKALLNRPKVSTAEIERFNKPLPSRMEHLSRMSSGEIFDVLVIGGGATGTGVAVDAASRGLSTCLVEKYDFASGTSSRSTKLLHGGVRYLQKAVFNLDLEQFRMVNEALSERANLIDIAPHLAYPLPIMLPIYKLWQIPYFWAGIKMYDLISGSQILKASYYLSKPQVLERFPLLKSDKLVGGLVYYDGQHEDARMCLSLALTAVRYNAAIANYVEALELTKGRPYHSLAASTIQTGQLNPAKQQPEVITGARVRDRLTGKEFVIRARCVINATGPYTDRIRHMDDKNQPGICQPASGVHIILPGYYSPSRMGLLDPSTRDGRVIFFLPWMNFALAGTTDSPCTLTDRPSPTEAEVRFILDEIRDYLSPDIKVRRGDVLSAWSGIRPLIMDPNSTDTQSIARNHVIEVSPSGLITIAGGKWTTYRSMAEETIDKAVKVCNLKPKSECRTKGLLLEGAHKWTPNLFIQLVQEHGMDVDVARHLTGIYGDKALAIANMASLTGQRWPVLGKKLHPEFPFIEAEVKWACQEYACRAIDFLARRTRLAFLNVVAAQEALPRIVELMAVELGWDKRKQKEELEHAQEFLKSEMGLHLQGKESVPINLTMAETDQLLQRFRKLDAGTKGYITLSDLSRCCEESGEHLSKESLQVLLESMDMDKNGRIDVTDFLHFMSALKSGTVSHSPLKRVFSRAPVPVHRSGGGV</sequence>
<feature type="domain" description="EF-hand" evidence="15">
    <location>
        <begin position="696"/>
        <end position="731"/>
    </location>
</feature>
<dbReference type="GO" id="GO:0005739">
    <property type="term" value="C:mitochondrion"/>
    <property type="evidence" value="ECO:0007669"/>
    <property type="project" value="UniProtKB-SubCell"/>
</dbReference>
<comment type="pathway">
    <text evidence="3">Polyol metabolism; glycerol degradation.</text>
</comment>
<dbReference type="Gene3D" id="1.10.238.10">
    <property type="entry name" value="EF-hand"/>
    <property type="match status" value="1"/>
</dbReference>
<evidence type="ECO:0000256" key="8">
    <source>
        <dbReference type="ARBA" id="ARBA00022737"/>
    </source>
</evidence>
<dbReference type="PROSITE" id="PS00018">
    <property type="entry name" value="EF_HAND_1"/>
    <property type="match status" value="1"/>
</dbReference>
<comment type="subcellular location">
    <subcellularLocation>
        <location evidence="2">Mitochondrion</location>
    </subcellularLocation>
</comment>
<dbReference type="InterPro" id="IPR036188">
    <property type="entry name" value="FAD/NAD-bd_sf"/>
</dbReference>
<evidence type="ECO:0000256" key="11">
    <source>
        <dbReference type="ARBA" id="ARBA00022946"/>
    </source>
</evidence>
<keyword evidence="6 14" id="KW-0285">Flavoprotein</keyword>
<dbReference type="EC" id="1.1.5.3" evidence="5 14"/>
<keyword evidence="17" id="KW-1185">Reference proteome</keyword>
<dbReference type="InterPro" id="IPR018247">
    <property type="entry name" value="EF_Hand_1_Ca_BS"/>
</dbReference>
<protein>
    <recommendedName>
        <fullName evidence="5 14">Glycerol-3-phosphate dehydrogenase</fullName>
        <ecNumber evidence="5 14">1.1.5.3</ecNumber>
    </recommendedName>
</protein>
<evidence type="ECO:0000256" key="2">
    <source>
        <dbReference type="ARBA" id="ARBA00004173"/>
    </source>
</evidence>
<evidence type="ECO:0000256" key="10">
    <source>
        <dbReference type="ARBA" id="ARBA00022837"/>
    </source>
</evidence>
<evidence type="ECO:0000256" key="5">
    <source>
        <dbReference type="ARBA" id="ARBA00013029"/>
    </source>
</evidence>
<dbReference type="InterPro" id="IPR038299">
    <property type="entry name" value="DAO_C_sf"/>
</dbReference>
<dbReference type="SMART" id="SM00054">
    <property type="entry name" value="EFh"/>
    <property type="match status" value="2"/>
</dbReference>
<dbReference type="GO" id="GO:0004368">
    <property type="term" value="F:glycerol-3-phosphate dehydrogenase (quinone) activity"/>
    <property type="evidence" value="ECO:0007669"/>
    <property type="project" value="UniProtKB-EC"/>
</dbReference>
<evidence type="ECO:0000256" key="6">
    <source>
        <dbReference type="ARBA" id="ARBA00022630"/>
    </source>
</evidence>
<evidence type="ECO:0000313" key="16">
    <source>
        <dbReference type="EMBL" id="TGZ73438.1"/>
    </source>
</evidence>
<gene>
    <name evidence="16" type="ORF">CRM22_001521</name>
</gene>
<dbReference type="SUPFAM" id="SSF54373">
    <property type="entry name" value="FAD-linked reductases, C-terminal domain"/>
    <property type="match status" value="1"/>
</dbReference>
<keyword evidence="8" id="KW-0677">Repeat</keyword>
<evidence type="ECO:0000313" key="17">
    <source>
        <dbReference type="Proteomes" id="UP000308267"/>
    </source>
</evidence>
<comment type="caution">
    <text evidence="16">The sequence shown here is derived from an EMBL/GenBank/DDBJ whole genome shotgun (WGS) entry which is preliminary data.</text>
</comment>
<dbReference type="InterPro" id="IPR006076">
    <property type="entry name" value="FAD-dep_OxRdtase"/>
</dbReference>
<dbReference type="InterPro" id="IPR002048">
    <property type="entry name" value="EF_hand_dom"/>
</dbReference>
<dbReference type="SUPFAM" id="SSF47473">
    <property type="entry name" value="EF-hand"/>
    <property type="match status" value="1"/>
</dbReference>
<evidence type="ECO:0000256" key="14">
    <source>
        <dbReference type="RuleBase" id="RU361217"/>
    </source>
</evidence>
<organism evidence="16 17">
    <name type="scientific">Opisthorchis felineus</name>
    <dbReference type="NCBI Taxonomy" id="147828"/>
    <lineage>
        <taxon>Eukaryota</taxon>
        <taxon>Metazoa</taxon>
        <taxon>Spiralia</taxon>
        <taxon>Lophotrochozoa</taxon>
        <taxon>Platyhelminthes</taxon>
        <taxon>Trematoda</taxon>
        <taxon>Digenea</taxon>
        <taxon>Opisthorchiida</taxon>
        <taxon>Opisthorchiata</taxon>
        <taxon>Opisthorchiidae</taxon>
        <taxon>Opisthorchis</taxon>
    </lineage>
</organism>
<dbReference type="Pfam" id="PF16901">
    <property type="entry name" value="DAO_C"/>
    <property type="match status" value="1"/>
</dbReference>
<evidence type="ECO:0000259" key="15">
    <source>
        <dbReference type="PROSITE" id="PS50222"/>
    </source>
</evidence>
<dbReference type="EMBL" id="SJOL01002724">
    <property type="protein sequence ID" value="TGZ73438.1"/>
    <property type="molecule type" value="Genomic_DNA"/>
</dbReference>
<accession>A0A4S2MG74</accession>